<dbReference type="KEGG" id="lck:HN018_00340"/>
<dbReference type="EMBL" id="CP053708">
    <property type="protein sequence ID" value="QKE88708.1"/>
    <property type="molecule type" value="Genomic_DNA"/>
</dbReference>
<dbReference type="SUPFAM" id="SSF140804">
    <property type="entry name" value="YidB-like"/>
    <property type="match status" value="1"/>
</dbReference>
<dbReference type="InterPro" id="IPR027405">
    <property type="entry name" value="YidB-like"/>
</dbReference>
<protein>
    <submittedName>
        <fullName evidence="1">DUF937 domain-containing protein</fullName>
    </submittedName>
</protein>
<evidence type="ECO:0000313" key="1">
    <source>
        <dbReference type="EMBL" id="QKE88708.1"/>
    </source>
</evidence>
<sequence length="131" mass="13599">MSGFLSGLKAKAMALAGGEDAIAGLLAKMLESQGGQAGVAHIVKQFDNVGLGDKARSWTGNGPPQPLTTEEVQRVLTSDQVKFLASCTGLPLAPLLPVIAKLLPIAISKMAKQQEGPQQAAHEAVEQVKDT</sequence>
<dbReference type="InterPro" id="IPR045372">
    <property type="entry name" value="YidB"/>
</dbReference>
<dbReference type="Pfam" id="PF20159">
    <property type="entry name" value="YidB"/>
    <property type="match status" value="1"/>
</dbReference>
<dbReference type="Proteomes" id="UP000500767">
    <property type="component" value="Chromosome"/>
</dbReference>
<name>A0A6M8HJ53_9PROT</name>
<proteinExistence type="predicted"/>
<keyword evidence="2" id="KW-1185">Reference proteome</keyword>
<reference evidence="1 2" key="1">
    <citation type="journal article" date="2014" name="World J. Microbiol. Biotechnol.">
        <title>Biodiversity and physiological characteristics of Antarctic and Arctic lichens-associated bacteria.</title>
        <authorList>
            <person name="Lee Y.M."/>
            <person name="Kim E.H."/>
            <person name="Lee H.K."/>
            <person name="Hong S.G."/>
        </authorList>
    </citation>
    <scope>NUCLEOTIDE SEQUENCE [LARGE SCALE GENOMIC DNA]</scope>
    <source>
        <strain evidence="1 2">PAMC 26569</strain>
    </source>
</reference>
<accession>A0A6M8HJ53</accession>
<dbReference type="Gene3D" id="1.10.10.690">
    <property type="entry name" value="YidB-like"/>
    <property type="match status" value="1"/>
</dbReference>
<dbReference type="AlphaFoldDB" id="A0A6M8HJ53"/>
<gene>
    <name evidence="1" type="ORF">HN018_00340</name>
</gene>
<dbReference type="RefSeq" id="WP_171837193.1">
    <property type="nucleotide sequence ID" value="NZ_CP053708.1"/>
</dbReference>
<evidence type="ECO:0000313" key="2">
    <source>
        <dbReference type="Proteomes" id="UP000500767"/>
    </source>
</evidence>
<organism evidence="1 2">
    <name type="scientific">Lichenicola cladoniae</name>
    <dbReference type="NCBI Taxonomy" id="1484109"/>
    <lineage>
        <taxon>Bacteria</taxon>
        <taxon>Pseudomonadati</taxon>
        <taxon>Pseudomonadota</taxon>
        <taxon>Alphaproteobacteria</taxon>
        <taxon>Acetobacterales</taxon>
        <taxon>Acetobacteraceae</taxon>
        <taxon>Lichenicola</taxon>
    </lineage>
</organism>